<proteinExistence type="predicted"/>
<organism evidence="3">
    <name type="scientific">Naegleria gruberi</name>
    <name type="common">Amoeba</name>
    <dbReference type="NCBI Taxonomy" id="5762"/>
    <lineage>
        <taxon>Eukaryota</taxon>
        <taxon>Discoba</taxon>
        <taxon>Heterolobosea</taxon>
        <taxon>Tetramitia</taxon>
        <taxon>Eutetramitia</taxon>
        <taxon>Vahlkampfiidae</taxon>
        <taxon>Naegleria</taxon>
    </lineage>
</organism>
<dbReference type="Proteomes" id="UP000006671">
    <property type="component" value="Unassembled WGS sequence"/>
</dbReference>
<evidence type="ECO:0000313" key="2">
    <source>
        <dbReference type="EMBL" id="EFC42360.1"/>
    </source>
</evidence>
<dbReference type="EMBL" id="GG738880">
    <property type="protein sequence ID" value="EFC42360.1"/>
    <property type="molecule type" value="Genomic_DNA"/>
</dbReference>
<dbReference type="InParanoid" id="D2VLB7"/>
<dbReference type="PROSITE" id="PS50011">
    <property type="entry name" value="PROTEIN_KINASE_DOM"/>
    <property type="match status" value="1"/>
</dbReference>
<dbReference type="AlphaFoldDB" id="D2VLB7"/>
<dbReference type="Pfam" id="PF00069">
    <property type="entry name" value="Pkinase"/>
    <property type="match status" value="1"/>
</dbReference>
<dbReference type="GO" id="GO:0005737">
    <property type="term" value="C:cytoplasm"/>
    <property type="evidence" value="ECO:0007669"/>
    <property type="project" value="TreeGrafter"/>
</dbReference>
<name>D2VLB7_NAEGR</name>
<dbReference type="SUPFAM" id="SSF56112">
    <property type="entry name" value="Protein kinase-like (PK-like)"/>
    <property type="match status" value="1"/>
</dbReference>
<gene>
    <name evidence="2" type="ORF">NAEGRDRAFT_50497</name>
</gene>
<dbReference type="VEuPathDB" id="AmoebaDB:NAEGRDRAFT_50497"/>
<dbReference type="SMART" id="SM00220">
    <property type="entry name" value="S_TKc"/>
    <property type="match status" value="1"/>
</dbReference>
<dbReference type="GeneID" id="8851923"/>
<dbReference type="InterPro" id="IPR000719">
    <property type="entry name" value="Prot_kinase_dom"/>
</dbReference>
<dbReference type="InterPro" id="IPR053235">
    <property type="entry name" value="Ser_Thr_kinase"/>
</dbReference>
<dbReference type="RefSeq" id="XP_002675104.1">
    <property type="nucleotide sequence ID" value="XM_002675058.1"/>
</dbReference>
<dbReference type="GO" id="GO:0005524">
    <property type="term" value="F:ATP binding"/>
    <property type="evidence" value="ECO:0007669"/>
    <property type="project" value="InterPro"/>
</dbReference>
<sequence>MWLNKFFKTTSKLPTSEVTIISNPGADDENILDLKSEGGGLSPLSCSPTSVTIRSSNSSKTSISRVLNDEEYSTSLSNSSTASVGSPNGMEILFRDRWIRISTEISYLKLIELIGIEEDCFLLKGKDNSSLEVVSDDDDVKVMISEFSFVPREFRKLDTKQKFPLILNLKTNYDGKVDTSFTKENLESFATFTQACRSKLALESTIDFICKYEFNNSSIIVNDDNDIQVMIRKLAPLNKKDRVVHLKMYTEPRKVIMDLLVCGESDIVQLGKGGDALIYKVNTGKENVVVRVLHTATVREALEEVKIANINSNYLIHFNKIFVKDNKVYYFMEYFEHGTLLERKKFSNKMILEISKQLLKGMKDLHDKEKIHCDISPCNVFIKKLQNEEISIALGDFGRVIENTVESVSFRGKHDYSSGTGNHSKVEDLYSYAATMFYVSTGEIPAKKSLSEKIALLETQRILSKELILFFKDIFENYKKLTVDKLLEKLEDIREE</sequence>
<dbReference type="STRING" id="5762.D2VLB7"/>
<dbReference type="InterPro" id="IPR011009">
    <property type="entry name" value="Kinase-like_dom_sf"/>
</dbReference>
<dbReference type="Gene3D" id="1.10.510.10">
    <property type="entry name" value="Transferase(Phosphotransferase) domain 1"/>
    <property type="match status" value="1"/>
</dbReference>
<dbReference type="GO" id="GO:0004674">
    <property type="term" value="F:protein serine/threonine kinase activity"/>
    <property type="evidence" value="ECO:0007669"/>
    <property type="project" value="TreeGrafter"/>
</dbReference>
<dbReference type="PANTHER" id="PTHR24361">
    <property type="entry name" value="MITOGEN-ACTIVATED KINASE KINASE KINASE"/>
    <property type="match status" value="1"/>
</dbReference>
<evidence type="ECO:0000313" key="3">
    <source>
        <dbReference type="Proteomes" id="UP000006671"/>
    </source>
</evidence>
<keyword evidence="3" id="KW-1185">Reference proteome</keyword>
<evidence type="ECO:0000259" key="1">
    <source>
        <dbReference type="PROSITE" id="PS50011"/>
    </source>
</evidence>
<dbReference type="OrthoDB" id="5979581at2759"/>
<dbReference type="KEGG" id="ngr:NAEGRDRAFT_50497"/>
<dbReference type="eggNOG" id="KOG0198">
    <property type="taxonomic scope" value="Eukaryota"/>
</dbReference>
<accession>D2VLB7</accession>
<reference evidence="2 3" key="1">
    <citation type="journal article" date="2010" name="Cell">
        <title>The genome of Naegleria gruberi illuminates early eukaryotic versatility.</title>
        <authorList>
            <person name="Fritz-Laylin L.K."/>
            <person name="Prochnik S.E."/>
            <person name="Ginger M.L."/>
            <person name="Dacks J.B."/>
            <person name="Carpenter M.L."/>
            <person name="Field M.C."/>
            <person name="Kuo A."/>
            <person name="Paredez A."/>
            <person name="Chapman J."/>
            <person name="Pham J."/>
            <person name="Shu S."/>
            <person name="Neupane R."/>
            <person name="Cipriano M."/>
            <person name="Mancuso J."/>
            <person name="Tu H."/>
            <person name="Salamov A."/>
            <person name="Lindquist E."/>
            <person name="Shapiro H."/>
            <person name="Lucas S."/>
            <person name="Grigoriev I.V."/>
            <person name="Cande W.Z."/>
            <person name="Fulton C."/>
            <person name="Rokhsar D.S."/>
            <person name="Dawson S.C."/>
        </authorList>
    </citation>
    <scope>NUCLEOTIDE SEQUENCE [LARGE SCALE GENOMIC DNA]</scope>
    <source>
        <strain evidence="2 3">NEG-M</strain>
    </source>
</reference>
<feature type="domain" description="Protein kinase" evidence="1">
    <location>
        <begin position="264"/>
        <end position="496"/>
    </location>
</feature>
<protein>
    <submittedName>
        <fullName evidence="2">Predicted protein</fullName>
    </submittedName>
</protein>